<keyword evidence="3 7" id="KW-0285">Flavoprotein</keyword>
<evidence type="ECO:0000256" key="2">
    <source>
        <dbReference type="ARBA" id="ARBA00009183"/>
    </source>
</evidence>
<evidence type="ECO:0000256" key="1">
    <source>
        <dbReference type="ARBA" id="ARBA00001974"/>
    </source>
</evidence>
<dbReference type="Pfam" id="PF00743">
    <property type="entry name" value="FMO-like"/>
    <property type="match status" value="2"/>
</dbReference>
<dbReference type="InterPro" id="IPR000960">
    <property type="entry name" value="Flavin_mOase"/>
</dbReference>
<evidence type="ECO:0000256" key="6">
    <source>
        <dbReference type="ARBA" id="ARBA00023002"/>
    </source>
</evidence>
<dbReference type="InterPro" id="IPR050346">
    <property type="entry name" value="FMO-like"/>
</dbReference>
<dbReference type="FunFam" id="3.50.50.60:FF:000023">
    <property type="entry name" value="Dimethylaniline monooxygenase [N-oxide-forming]"/>
    <property type="match status" value="1"/>
</dbReference>
<evidence type="ECO:0000256" key="3">
    <source>
        <dbReference type="ARBA" id="ARBA00022630"/>
    </source>
</evidence>
<evidence type="ECO:0000256" key="7">
    <source>
        <dbReference type="RuleBase" id="RU361177"/>
    </source>
</evidence>
<dbReference type="InterPro" id="IPR036188">
    <property type="entry name" value="FAD/NAD-bd_sf"/>
</dbReference>
<reference evidence="9" key="1">
    <citation type="submission" date="2022-11" db="UniProtKB">
        <authorList>
            <consortium name="WormBaseParasite"/>
        </authorList>
    </citation>
    <scope>IDENTIFICATION</scope>
</reference>
<organism evidence="8 9">
    <name type="scientific">Meloidogyne floridensis</name>
    <dbReference type="NCBI Taxonomy" id="298350"/>
    <lineage>
        <taxon>Eukaryota</taxon>
        <taxon>Metazoa</taxon>
        <taxon>Ecdysozoa</taxon>
        <taxon>Nematoda</taxon>
        <taxon>Chromadorea</taxon>
        <taxon>Rhabditida</taxon>
        <taxon>Tylenchina</taxon>
        <taxon>Tylenchomorpha</taxon>
        <taxon>Tylenchoidea</taxon>
        <taxon>Meloidogynidae</taxon>
        <taxon>Meloidogyninae</taxon>
        <taxon>Meloidogyne</taxon>
    </lineage>
</organism>
<dbReference type="GO" id="GO:0004499">
    <property type="term" value="F:N,N-dimethylaniline monooxygenase activity"/>
    <property type="evidence" value="ECO:0007669"/>
    <property type="project" value="InterPro"/>
</dbReference>
<sequence length="603" mass="69377">MFFENKRVAVIGAGPCGLTAARQAQQYGHDVCIFDRQQNIGGVWQMALDPNAERQPIPPFSSLITSRICSFSEFPIPEDFPIFLRPCDVIVYLKIYMKKFCLTKYLRLRAEVKQIKRSNEWKLNGQWLITWLDLKTNKIFEEEFDAGQIIHSDRIGDLNKFYNKNICLVGFGYSAVEIATSLAPIARQVLLSARRGGWLLNKFCKEGKSFCDHFNTRWNSLIRQFIPKFLRSKFLQNTSNSLSLLPVHPIKGAGYCPVHNLFSTQLGFGTELSLHFATGNVRIKPDIWSLSDGNEIEFVDGTIEKEIDYIILCTGYEFNFEFVENGKLIATHHNDFHLYKHMFIPELTPHNNLAVIGHPIAGSKWPIAELQSRLFFKVFSGNVKLPSPFCMKDELEKRRCNISVNYIKTRRHTQIEDHVQFCLELAEMIGVTTPPFYKLAFSDFHLAVAIWFYPLFPAQFRICGPFSNKREAKLIILNEMKKEFNNHWNFLRHFSMRTPEFDLETASSFSASTATTASSTSTSRCCNNVSKGGCGCLSTSINEFNEALNRFRVYQRLLMMPEYSYELHNIAFDVLSLNPHPNNMELMKHLGLHVRAQESKKSR</sequence>
<dbReference type="EC" id="1.-.-.-" evidence="7"/>
<evidence type="ECO:0000256" key="5">
    <source>
        <dbReference type="ARBA" id="ARBA00022857"/>
    </source>
</evidence>
<dbReference type="PANTHER" id="PTHR23023">
    <property type="entry name" value="DIMETHYLANILINE MONOOXYGENASE"/>
    <property type="match status" value="1"/>
</dbReference>
<evidence type="ECO:0000313" key="9">
    <source>
        <dbReference type="WBParaSite" id="scf7180000418781.g2915"/>
    </source>
</evidence>
<dbReference type="InterPro" id="IPR020946">
    <property type="entry name" value="Flavin_mOase-like"/>
</dbReference>
<dbReference type="SUPFAM" id="SSF51905">
    <property type="entry name" value="FAD/NAD(P)-binding domain"/>
    <property type="match status" value="1"/>
</dbReference>
<dbReference type="GO" id="GO:0050661">
    <property type="term" value="F:NADP binding"/>
    <property type="evidence" value="ECO:0007669"/>
    <property type="project" value="InterPro"/>
</dbReference>
<comment type="similarity">
    <text evidence="2 7">Belongs to the FMO family.</text>
</comment>
<name>A0A915NHR3_9BILA</name>
<dbReference type="WBParaSite" id="scf7180000418781.g2915">
    <property type="protein sequence ID" value="scf7180000418781.g2915"/>
    <property type="gene ID" value="scf7180000418781.g2915"/>
</dbReference>
<dbReference type="Gene3D" id="3.50.50.60">
    <property type="entry name" value="FAD/NAD(P)-binding domain"/>
    <property type="match status" value="3"/>
</dbReference>
<evidence type="ECO:0000313" key="8">
    <source>
        <dbReference type="Proteomes" id="UP000887560"/>
    </source>
</evidence>
<dbReference type="PRINTS" id="PR00370">
    <property type="entry name" value="FMOXYGENASE"/>
</dbReference>
<dbReference type="Proteomes" id="UP000887560">
    <property type="component" value="Unplaced"/>
</dbReference>
<evidence type="ECO:0000256" key="4">
    <source>
        <dbReference type="ARBA" id="ARBA00022827"/>
    </source>
</evidence>
<keyword evidence="4 7" id="KW-0274">FAD</keyword>
<keyword evidence="7" id="KW-0503">Monooxygenase</keyword>
<comment type="cofactor">
    <cofactor evidence="1 7">
        <name>FAD</name>
        <dbReference type="ChEBI" id="CHEBI:57692"/>
    </cofactor>
</comment>
<accession>A0A915NHR3</accession>
<protein>
    <recommendedName>
        <fullName evidence="7">Flavin-containing monooxygenase</fullName>
        <ecNumber evidence="7">1.-.-.-</ecNumber>
    </recommendedName>
</protein>
<keyword evidence="8" id="KW-1185">Reference proteome</keyword>
<dbReference type="AlphaFoldDB" id="A0A915NHR3"/>
<keyword evidence="6 7" id="KW-0560">Oxidoreductase</keyword>
<dbReference type="GO" id="GO:0050660">
    <property type="term" value="F:flavin adenine dinucleotide binding"/>
    <property type="evidence" value="ECO:0007669"/>
    <property type="project" value="InterPro"/>
</dbReference>
<keyword evidence="5" id="KW-0521">NADP</keyword>
<proteinExistence type="inferred from homology"/>
<dbReference type="SUPFAM" id="SSF51971">
    <property type="entry name" value="Nucleotide-binding domain"/>
    <property type="match status" value="1"/>
</dbReference>